<reference evidence="3" key="1">
    <citation type="journal article" date="2019" name="Int. J. Syst. Evol. Microbiol.">
        <title>The Global Catalogue of Microorganisms (GCM) 10K type strain sequencing project: providing services to taxonomists for standard genome sequencing and annotation.</title>
        <authorList>
            <consortium name="The Broad Institute Genomics Platform"/>
            <consortium name="The Broad Institute Genome Sequencing Center for Infectious Disease"/>
            <person name="Wu L."/>
            <person name="Ma J."/>
        </authorList>
    </citation>
    <scope>NUCLEOTIDE SEQUENCE [LARGE SCALE GENOMIC DNA]</scope>
    <source>
        <strain evidence="3">CCUG 63830</strain>
    </source>
</reference>
<keyword evidence="1" id="KW-0812">Transmembrane</keyword>
<gene>
    <name evidence="2" type="ORF">ACFP90_28090</name>
</gene>
<evidence type="ECO:0000256" key="1">
    <source>
        <dbReference type="SAM" id="Phobius"/>
    </source>
</evidence>
<name>A0ABW1ZTP0_9DEIO</name>
<accession>A0ABW1ZTP0</accession>
<comment type="caution">
    <text evidence="2">The sequence shown here is derived from an EMBL/GenBank/DDBJ whole genome shotgun (WGS) entry which is preliminary data.</text>
</comment>
<keyword evidence="1" id="KW-1133">Transmembrane helix</keyword>
<sequence length="71" mass="7124">MKRLITACLVAPTAALFGVMTARHGLHDTAAAAACVVQGGLSFSAALLLGLSPLAFRRAPQPEPTAPAALA</sequence>
<feature type="transmembrane region" description="Helical" evidence="1">
    <location>
        <begin position="31"/>
        <end position="51"/>
    </location>
</feature>
<keyword evidence="3" id="KW-1185">Reference proteome</keyword>
<evidence type="ECO:0000313" key="3">
    <source>
        <dbReference type="Proteomes" id="UP001596317"/>
    </source>
</evidence>
<protein>
    <submittedName>
        <fullName evidence="2">Uncharacterized protein</fullName>
    </submittedName>
</protein>
<proteinExistence type="predicted"/>
<dbReference type="RefSeq" id="WP_224609852.1">
    <property type="nucleotide sequence ID" value="NZ_JAIQXV010000012.1"/>
</dbReference>
<dbReference type="EMBL" id="JBHSWB010000004">
    <property type="protein sequence ID" value="MFC6663857.1"/>
    <property type="molecule type" value="Genomic_DNA"/>
</dbReference>
<dbReference type="Proteomes" id="UP001596317">
    <property type="component" value="Unassembled WGS sequence"/>
</dbReference>
<keyword evidence="1" id="KW-0472">Membrane</keyword>
<evidence type="ECO:0000313" key="2">
    <source>
        <dbReference type="EMBL" id="MFC6663857.1"/>
    </source>
</evidence>
<organism evidence="2 3">
    <name type="scientific">Deinococcus multiflagellatus</name>
    <dbReference type="NCBI Taxonomy" id="1656887"/>
    <lineage>
        <taxon>Bacteria</taxon>
        <taxon>Thermotogati</taxon>
        <taxon>Deinococcota</taxon>
        <taxon>Deinococci</taxon>
        <taxon>Deinococcales</taxon>
        <taxon>Deinococcaceae</taxon>
        <taxon>Deinococcus</taxon>
    </lineage>
</organism>